<evidence type="ECO:0000313" key="1">
    <source>
        <dbReference type="EMBL" id="ABS51232.1"/>
    </source>
</evidence>
<sequence>MVNENKKPVTYFSGVVDAMYLDAKNKKTPLPGGKIVKFVTTAGEYVFSDTKGESFGEFFIWCCW</sequence>
<dbReference type="Proteomes" id="UP000002407">
    <property type="component" value="Chromosome"/>
</dbReference>
<dbReference type="STRING" id="360107.CHAB381_0595"/>
<dbReference type="HOGENOM" id="CLU_2859265_0_0_7"/>
<protein>
    <submittedName>
        <fullName evidence="1">Uncharacterized protein</fullName>
    </submittedName>
</protein>
<name>A7I0Z1_CAMHC</name>
<gene>
    <name evidence="1" type="ordered locus">CHAB381_0595</name>
</gene>
<dbReference type="EMBL" id="CP000776">
    <property type="protein sequence ID" value="ABS51232.1"/>
    <property type="molecule type" value="Genomic_DNA"/>
</dbReference>
<proteinExistence type="predicted"/>
<reference evidence="2" key="1">
    <citation type="submission" date="2007-07" db="EMBL/GenBank/DDBJ databases">
        <title>Complete genome sequence of Campylobacter hominis ATCC BAA-381, a commensal isolated from the human gastrointestinal tract.</title>
        <authorList>
            <person name="Fouts D.E."/>
            <person name="Mongodin E.F."/>
            <person name="Puiu D."/>
            <person name="Sebastian Y."/>
            <person name="Miller W.G."/>
            <person name="Mandrell R.E."/>
            <person name="Nelson K.E."/>
        </authorList>
    </citation>
    <scope>NUCLEOTIDE SEQUENCE [LARGE SCALE GENOMIC DNA]</scope>
    <source>
        <strain evidence="2">ATCC BAA-381 / LMG 19568 / NCTC 13146 / CH001A</strain>
    </source>
</reference>
<dbReference type="AlphaFoldDB" id="A7I0Z1"/>
<dbReference type="KEGG" id="cha:CHAB381_0595"/>
<accession>A7I0Z1</accession>
<keyword evidence="2" id="KW-1185">Reference proteome</keyword>
<organism evidence="1 2">
    <name type="scientific">Campylobacter hominis (strain ATCC BAA-381 / DSM 21671 / CCUG 45161 / LMG 19568 / NCTC 13146 / CH001A)</name>
    <dbReference type="NCBI Taxonomy" id="360107"/>
    <lineage>
        <taxon>Bacteria</taxon>
        <taxon>Pseudomonadati</taxon>
        <taxon>Campylobacterota</taxon>
        <taxon>Epsilonproteobacteria</taxon>
        <taxon>Campylobacterales</taxon>
        <taxon>Campylobacteraceae</taxon>
        <taxon>Campylobacter</taxon>
    </lineage>
</organism>
<evidence type="ECO:0000313" key="2">
    <source>
        <dbReference type="Proteomes" id="UP000002407"/>
    </source>
</evidence>